<evidence type="ECO:0000313" key="2">
    <source>
        <dbReference type="EMBL" id="KAK2558937.1"/>
    </source>
</evidence>
<organism evidence="2 3">
    <name type="scientific">Acropora cervicornis</name>
    <name type="common">Staghorn coral</name>
    <dbReference type="NCBI Taxonomy" id="6130"/>
    <lineage>
        <taxon>Eukaryota</taxon>
        <taxon>Metazoa</taxon>
        <taxon>Cnidaria</taxon>
        <taxon>Anthozoa</taxon>
        <taxon>Hexacorallia</taxon>
        <taxon>Scleractinia</taxon>
        <taxon>Astrocoeniina</taxon>
        <taxon>Acroporidae</taxon>
        <taxon>Acropora</taxon>
    </lineage>
</organism>
<gene>
    <name evidence="2" type="ORF">P5673_018562</name>
</gene>
<keyword evidence="3" id="KW-1185">Reference proteome</keyword>
<sequence>MNNVSKLEQVVEDINDNDKSWCCLPCHAGSPVAESSRISEQSIDTLESSEFNQRAWISEQSIDILESSEFNPRAYHSDSLQSTIYDPPTQSITDTAEDKPSHQPILDPARDESSIGEPAPETSTVPFAVTFNIIEDSTSKGRPKLIDNRGYSYGGHEKL</sequence>
<reference evidence="2" key="2">
    <citation type="journal article" date="2023" name="Science">
        <title>Genomic signatures of disease resistance in endangered staghorn corals.</title>
        <authorList>
            <person name="Vollmer S.V."/>
            <person name="Selwyn J.D."/>
            <person name="Despard B.A."/>
            <person name="Roesel C.L."/>
        </authorList>
    </citation>
    <scope>NUCLEOTIDE SEQUENCE</scope>
    <source>
        <strain evidence="2">K2</strain>
    </source>
</reference>
<dbReference type="Proteomes" id="UP001249851">
    <property type="component" value="Unassembled WGS sequence"/>
</dbReference>
<comment type="caution">
    <text evidence="2">The sequence shown here is derived from an EMBL/GenBank/DDBJ whole genome shotgun (WGS) entry which is preliminary data.</text>
</comment>
<evidence type="ECO:0000256" key="1">
    <source>
        <dbReference type="SAM" id="MobiDB-lite"/>
    </source>
</evidence>
<feature type="compositionally biased region" description="Polar residues" evidence="1">
    <location>
        <begin position="78"/>
        <end position="94"/>
    </location>
</feature>
<feature type="region of interest" description="Disordered" evidence="1">
    <location>
        <begin position="78"/>
        <end position="122"/>
    </location>
</feature>
<protein>
    <submittedName>
        <fullName evidence="2">Uncharacterized protein</fullName>
    </submittedName>
</protein>
<evidence type="ECO:0000313" key="3">
    <source>
        <dbReference type="Proteomes" id="UP001249851"/>
    </source>
</evidence>
<accession>A0AAD9QCT9</accession>
<proteinExistence type="predicted"/>
<dbReference type="AlphaFoldDB" id="A0AAD9QCT9"/>
<dbReference type="EMBL" id="JARQWQ010000042">
    <property type="protein sequence ID" value="KAK2558937.1"/>
    <property type="molecule type" value="Genomic_DNA"/>
</dbReference>
<name>A0AAD9QCT9_ACRCE</name>
<feature type="region of interest" description="Disordered" evidence="1">
    <location>
        <begin position="138"/>
        <end position="159"/>
    </location>
</feature>
<reference evidence="2" key="1">
    <citation type="journal article" date="2023" name="G3 (Bethesda)">
        <title>Whole genome assembly and annotation of the endangered Caribbean coral Acropora cervicornis.</title>
        <authorList>
            <person name="Selwyn J.D."/>
            <person name="Vollmer S.V."/>
        </authorList>
    </citation>
    <scope>NUCLEOTIDE SEQUENCE</scope>
    <source>
        <strain evidence="2">K2</strain>
    </source>
</reference>